<dbReference type="Proteomes" id="UP001642484">
    <property type="component" value="Unassembled WGS sequence"/>
</dbReference>
<feature type="transmembrane region" description="Helical" evidence="1">
    <location>
        <begin position="191"/>
        <end position="212"/>
    </location>
</feature>
<protein>
    <submittedName>
        <fullName evidence="2">Uncharacterized protein</fullName>
    </submittedName>
</protein>
<reference evidence="2 3" key="1">
    <citation type="submission" date="2024-02" db="EMBL/GenBank/DDBJ databases">
        <authorList>
            <person name="Chen Y."/>
            <person name="Shah S."/>
            <person name="Dougan E. K."/>
            <person name="Thang M."/>
            <person name="Chan C."/>
        </authorList>
    </citation>
    <scope>NUCLEOTIDE SEQUENCE [LARGE SCALE GENOMIC DNA]</scope>
</reference>
<feature type="transmembrane region" description="Helical" evidence="1">
    <location>
        <begin position="128"/>
        <end position="145"/>
    </location>
</feature>
<keyword evidence="3" id="KW-1185">Reference proteome</keyword>
<organism evidence="2 3">
    <name type="scientific">Durusdinium trenchii</name>
    <dbReference type="NCBI Taxonomy" id="1381693"/>
    <lineage>
        <taxon>Eukaryota</taxon>
        <taxon>Sar</taxon>
        <taxon>Alveolata</taxon>
        <taxon>Dinophyceae</taxon>
        <taxon>Suessiales</taxon>
        <taxon>Symbiodiniaceae</taxon>
        <taxon>Durusdinium</taxon>
    </lineage>
</organism>
<evidence type="ECO:0000256" key="1">
    <source>
        <dbReference type="SAM" id="Phobius"/>
    </source>
</evidence>
<comment type="caution">
    <text evidence="2">The sequence shown here is derived from an EMBL/GenBank/DDBJ whole genome shotgun (WGS) entry which is preliminary data.</text>
</comment>
<dbReference type="EMBL" id="CAXAMN010008558">
    <property type="protein sequence ID" value="CAK9025760.1"/>
    <property type="molecule type" value="Genomic_DNA"/>
</dbReference>
<accession>A0ABP0KHG9</accession>
<proteinExistence type="predicted"/>
<keyword evidence="1" id="KW-0472">Membrane</keyword>
<feature type="transmembrane region" description="Helical" evidence="1">
    <location>
        <begin position="157"/>
        <end position="179"/>
    </location>
</feature>
<gene>
    <name evidence="2" type="ORF">CCMP2556_LOCUS16118</name>
</gene>
<name>A0ABP0KHG9_9DINO</name>
<evidence type="ECO:0000313" key="3">
    <source>
        <dbReference type="Proteomes" id="UP001642484"/>
    </source>
</evidence>
<keyword evidence="1" id="KW-1133">Transmembrane helix</keyword>
<evidence type="ECO:0000313" key="2">
    <source>
        <dbReference type="EMBL" id="CAK9025760.1"/>
    </source>
</evidence>
<keyword evidence="1" id="KW-0812">Transmembrane</keyword>
<sequence length="225" mass="25140">MSGSFLFSSIPAFLLRPEHAQTPDPWVRRDLCRRSNVSLIKLLGPEVEVSTMFWTTLDQGRLLWAGGFVGSAVWDAFADASMHSFQRKAGRAERQVCRYFEAERLVRKVLLATAAAALPTATYPDVQMTVLTVITGTSLLLYGIYQPYHEPEWNWSELALLVTALMLISIASTVISNEIHWDKTEFGQKTMIVGLGATVSIVCCGIMMKIGLEVWRERRSKAAPD</sequence>